<dbReference type="PANTHER" id="PTHR23287">
    <property type="entry name" value="RUBY-EYE2-LIKE PROTEIN"/>
    <property type="match status" value="1"/>
</dbReference>
<protein>
    <submittedName>
        <fullName evidence="2">Putative proline-rich receptor-like protein kinase perk7</fullName>
    </submittedName>
</protein>
<dbReference type="GO" id="GO:0016301">
    <property type="term" value="F:kinase activity"/>
    <property type="evidence" value="ECO:0007669"/>
    <property type="project" value="UniProtKB-KW"/>
</dbReference>
<accession>A0A6B0VGW2</accession>
<feature type="region of interest" description="Disordered" evidence="1">
    <location>
        <begin position="673"/>
        <end position="728"/>
    </location>
</feature>
<dbReference type="InterPro" id="IPR036322">
    <property type="entry name" value="WD40_repeat_dom_sf"/>
</dbReference>
<proteinExistence type="predicted"/>
<feature type="compositionally biased region" description="Low complexity" evidence="1">
    <location>
        <begin position="1"/>
        <end position="14"/>
    </location>
</feature>
<sequence>MELPASSLSSSSPASEDEECPENTRHEAEPAGDRASTELLSHKTRCSEGPQDENTGPQGPDSDSGDVPTDHVQPVFLKEFAPLTHILNQIPQHAQRGLNKVDLKLTCLDVIAEYLAVGSNAGVVFLYDRTRNTVTRLKCSDVYDTVTCVSIVASVDFMVAAGCQSGRCVVYQIPMEGTRSKMEKYLIENIHRTSITCICWSPNAMKIFSGDAGGLVSCTEIDYDQHLSTTKKIFSEEHPVVQVDYVPQLLLVSTMRRTVVCHLAKNNVVVQFGQRDRKSPGNFGACFAPQPFGERRVTVWACRPKMRLWRGTPEGVVLETLLLQDSLGRTPFTPQTLHLPKGSCLDKLPEAQFGPLRPYLDGLLLTWSNEAFFVIDPRARAFAVVCPGFVNITDVAVWGDEVFVLQARRHIVRLASHPEEICWSLSEESDNLLPDMATIKNTLATPLAEIGALIKEHRVTIPDAPVLQLFKGKANGSVLDWIRQKAPHGRSQNESINGMKLRERADSAEASSVGGKSGGAVLGTGMRNSSSANALTALPPRETTAPTFGRVSSFQTLLFLDEPEAEESIVFNAKKTKPKKSGTSNNLTVPKQCPPSPKNQRPSPVPTYDEVFSSHHCTGGLVPQGSSPLNRSPLNPSPLNPSPKSSERPPPYDGPEDEMLSQILSRFGQLKRNELRGDTAPSLPQEDSSRSSSSTPPPAEAATEPEVQSSSSSLSGDADPSPEDDDLEQSAVEDIYGKPEDDNANFAEPAPSPVPDVCFHGIAEPRFPHYDLHWAQVKGPGSVMCLAVCDGYLCCVDSRDNVFYSRHWGREFTWKKGSRPTNRLALSPSGGTLWTLYKERLYAARSPMKDEPLSLAWDEVIGGVASVGVTETTAWYVSTSGEVFMCPNTATNGRPPAFRMVSCFVKVQQVTCYDDIVWVLTAEDHLLAREGISDRTPWGISWVDVTLPSKASPACISLGYNCTGWLIDSDGNVFFKTNLKNSSPRGYNNTWWQMDLNEFVYQFSPPLSKMHKNLSSVFSADKISHKVLGRGKWLLAAGKHGVWFCESTSTLIYTCRRDITGYFWEKAHVNWLPQGSKWLELAAQGVFKDQGVVWGRQSGGRLAAISPVLRKWWHVTLPKTKGGEDVTVTCVAPSPESLWVLTSAGEILVRTGQDPNCPLGNSWAILDLAQLGGTQLVHLSCSYDTVWACDSKGVVYMRLGSLRPPAERTLPPAWVPVESGYQEDSPFVSASASDKAFSLPFEISRFLRPHLTKVYVGPQNFMVWAIDNKKRVYVREGIYPELHIGTSWVEVPGVQARQLCLSEKAVWAVTPSGEIFRRFNISNTNFVGDYWKRIPGHVSTLAASIDDRLWAASLDGCALQLLTCTLPSRVEQVERLAFSTSTEKSDSDTDGWEVV</sequence>
<reference evidence="2" key="1">
    <citation type="submission" date="2019-12" db="EMBL/GenBank/DDBJ databases">
        <title>An insight into the sialome of adult female Ixodes ricinus ticks feeding for 6 days.</title>
        <authorList>
            <person name="Perner J."/>
            <person name="Ribeiro J.M.C."/>
        </authorList>
    </citation>
    <scope>NUCLEOTIDE SEQUENCE</scope>
    <source>
        <strain evidence="2">Semi-engorged</strain>
        <tissue evidence="2">Salivary glands</tissue>
    </source>
</reference>
<dbReference type="EMBL" id="GIFC01018941">
    <property type="protein sequence ID" value="MXV01025.1"/>
    <property type="molecule type" value="Transcribed_RNA"/>
</dbReference>
<keyword evidence="2" id="KW-0418">Kinase</keyword>
<dbReference type="Gene3D" id="2.130.10.10">
    <property type="entry name" value="YVTN repeat-like/Quinoprotein amine dehydrogenase"/>
    <property type="match status" value="1"/>
</dbReference>
<feature type="region of interest" description="Disordered" evidence="1">
    <location>
        <begin position="504"/>
        <end position="525"/>
    </location>
</feature>
<evidence type="ECO:0000256" key="1">
    <source>
        <dbReference type="SAM" id="MobiDB-lite"/>
    </source>
</evidence>
<dbReference type="InterPro" id="IPR015943">
    <property type="entry name" value="WD40/YVTN_repeat-like_dom_sf"/>
</dbReference>
<organism evidence="2">
    <name type="scientific">Ixodes ricinus</name>
    <name type="common">Common tick</name>
    <name type="synonym">Acarus ricinus</name>
    <dbReference type="NCBI Taxonomy" id="34613"/>
    <lineage>
        <taxon>Eukaryota</taxon>
        <taxon>Metazoa</taxon>
        <taxon>Ecdysozoa</taxon>
        <taxon>Arthropoda</taxon>
        <taxon>Chelicerata</taxon>
        <taxon>Arachnida</taxon>
        <taxon>Acari</taxon>
        <taxon>Parasitiformes</taxon>
        <taxon>Ixodida</taxon>
        <taxon>Ixodoidea</taxon>
        <taxon>Ixodidae</taxon>
        <taxon>Ixodinae</taxon>
        <taxon>Ixodes</taxon>
    </lineage>
</organism>
<dbReference type="GO" id="GO:0032527">
    <property type="term" value="P:protein exit from endoplasmic reticulum"/>
    <property type="evidence" value="ECO:0007669"/>
    <property type="project" value="TreeGrafter"/>
</dbReference>
<feature type="compositionally biased region" description="Low complexity" evidence="1">
    <location>
        <begin position="681"/>
        <end position="715"/>
    </location>
</feature>
<keyword evidence="2" id="KW-0675">Receptor</keyword>
<feature type="compositionally biased region" description="Basic and acidic residues" evidence="1">
    <location>
        <begin position="22"/>
        <end position="36"/>
    </location>
</feature>
<name>A0A6B0VGW2_IXORI</name>
<dbReference type="SMART" id="SM00706">
    <property type="entry name" value="TECPR"/>
    <property type="match status" value="9"/>
</dbReference>
<feature type="region of interest" description="Disordered" evidence="1">
    <location>
        <begin position="570"/>
        <end position="658"/>
    </location>
</feature>
<keyword evidence="2" id="KW-0808">Transferase</keyword>
<dbReference type="Pfam" id="PF19193">
    <property type="entry name" value="Tectonin"/>
    <property type="match status" value="2"/>
</dbReference>
<dbReference type="GO" id="GO:0005737">
    <property type="term" value="C:cytoplasm"/>
    <property type="evidence" value="ECO:0007669"/>
    <property type="project" value="GOC"/>
</dbReference>
<evidence type="ECO:0000313" key="2">
    <source>
        <dbReference type="EMBL" id="MXV01025.1"/>
    </source>
</evidence>
<feature type="region of interest" description="Disordered" evidence="1">
    <location>
        <begin position="1"/>
        <end position="70"/>
    </location>
</feature>
<dbReference type="SUPFAM" id="SSF50978">
    <property type="entry name" value="WD40 repeat-like"/>
    <property type="match status" value="1"/>
</dbReference>
<dbReference type="PANTHER" id="PTHR23287:SF16">
    <property type="entry name" value="TECTONIN BETA-PROPELLER REPEAT-CONTAINING PROTEIN 2"/>
    <property type="match status" value="1"/>
</dbReference>
<dbReference type="InterPro" id="IPR006624">
    <property type="entry name" value="Beta-propeller_rpt_TECPR"/>
</dbReference>